<dbReference type="GO" id="GO:0000225">
    <property type="term" value="F:N-acetylglucosaminylphosphatidylinositol deacetylase activity"/>
    <property type="evidence" value="ECO:0007669"/>
    <property type="project" value="TreeGrafter"/>
</dbReference>
<proteinExistence type="predicted"/>
<evidence type="ECO:0000259" key="3">
    <source>
        <dbReference type="Pfam" id="PF26607"/>
    </source>
</evidence>
<accession>A0A5Q0GY77</accession>
<dbReference type="SUPFAM" id="SSF89372">
    <property type="entry name" value="Fucose-specific lectin"/>
    <property type="match status" value="1"/>
</dbReference>
<feature type="domain" description="PLL-like beta propeller" evidence="3">
    <location>
        <begin position="382"/>
        <end position="614"/>
    </location>
</feature>
<dbReference type="Gene3D" id="3.40.50.10320">
    <property type="entry name" value="LmbE-like"/>
    <property type="match status" value="1"/>
</dbReference>
<dbReference type="InterPro" id="IPR003737">
    <property type="entry name" value="GlcNAc_PI_deacetylase-related"/>
</dbReference>
<dbReference type="Pfam" id="PF26607">
    <property type="entry name" value="DUF8189"/>
    <property type="match status" value="2"/>
</dbReference>
<evidence type="ECO:0000313" key="5">
    <source>
        <dbReference type="Proteomes" id="UP000325787"/>
    </source>
</evidence>
<dbReference type="Pfam" id="PF02585">
    <property type="entry name" value="PIG-L"/>
    <property type="match status" value="1"/>
</dbReference>
<dbReference type="EMBL" id="CP034550">
    <property type="protein sequence ID" value="QFZ18931.1"/>
    <property type="molecule type" value="Genomic_DNA"/>
</dbReference>
<reference evidence="5" key="1">
    <citation type="journal article" date="2021" name="Curr. Microbiol.">
        <title>Complete genome of nocamycin-producing strain Saccharothrix syringae NRRL B-16468 reveals the biosynthetic potential for secondary metabolites.</title>
        <authorList>
            <person name="Mo X."/>
            <person name="Yang S."/>
        </authorList>
    </citation>
    <scope>NUCLEOTIDE SEQUENCE [LARGE SCALE GENOMIC DNA]</scope>
    <source>
        <strain evidence="5">ATCC 51364 / DSM 43886 / JCM 6844 / KCTC 9398 / NBRC 14523 / NRRL B-16468 / INA 2240</strain>
    </source>
</reference>
<dbReference type="Gene3D" id="2.120.10.70">
    <property type="entry name" value="Fucose-specific lectin"/>
    <property type="match status" value="1"/>
</dbReference>
<dbReference type="GO" id="GO:0016137">
    <property type="term" value="P:glycoside metabolic process"/>
    <property type="evidence" value="ECO:0007669"/>
    <property type="project" value="UniProtKB-ARBA"/>
</dbReference>
<dbReference type="PANTHER" id="PTHR12993">
    <property type="entry name" value="N-ACETYLGLUCOSAMINYL-PHOSPHATIDYLINOSITOL DE-N-ACETYLASE-RELATED"/>
    <property type="match status" value="1"/>
</dbReference>
<keyword evidence="2" id="KW-0732">Signal</keyword>
<evidence type="ECO:0000313" key="4">
    <source>
        <dbReference type="EMBL" id="QFZ18931.1"/>
    </source>
</evidence>
<dbReference type="InterPro" id="IPR024078">
    <property type="entry name" value="LmbE-like_dom_sf"/>
</dbReference>
<dbReference type="PANTHER" id="PTHR12993:SF23">
    <property type="entry name" value="N-ACETYLGLUCOSAMINYLPHOSPHATIDYLINOSITOL DEACETYLASE"/>
    <property type="match status" value="1"/>
</dbReference>
<organism evidence="4 5">
    <name type="scientific">Saccharothrix syringae</name>
    <name type="common">Nocardiopsis syringae</name>
    <dbReference type="NCBI Taxonomy" id="103733"/>
    <lineage>
        <taxon>Bacteria</taxon>
        <taxon>Bacillati</taxon>
        <taxon>Actinomycetota</taxon>
        <taxon>Actinomycetes</taxon>
        <taxon>Pseudonocardiales</taxon>
        <taxon>Pseudonocardiaceae</taxon>
        <taxon>Saccharothrix</taxon>
    </lineage>
</organism>
<feature type="domain" description="PLL-like beta propeller" evidence="3">
    <location>
        <begin position="282"/>
        <end position="369"/>
    </location>
</feature>
<keyword evidence="5" id="KW-1185">Reference proteome</keyword>
<evidence type="ECO:0000256" key="1">
    <source>
        <dbReference type="ARBA" id="ARBA00022833"/>
    </source>
</evidence>
<gene>
    <name evidence="4" type="ORF">EKG83_17065</name>
</gene>
<keyword evidence="1" id="KW-0862">Zinc</keyword>
<evidence type="ECO:0000256" key="2">
    <source>
        <dbReference type="SAM" id="SignalP"/>
    </source>
</evidence>
<feature type="chain" id="PRO_5024837767" description="PLL-like beta propeller domain-containing protein" evidence="2">
    <location>
        <begin position="24"/>
        <end position="616"/>
    </location>
</feature>
<dbReference type="Proteomes" id="UP000325787">
    <property type="component" value="Chromosome"/>
</dbReference>
<dbReference type="AlphaFoldDB" id="A0A5Q0GY77"/>
<dbReference type="RefSeq" id="WP_084716931.1">
    <property type="nucleotide sequence ID" value="NZ_CP034550.1"/>
</dbReference>
<dbReference type="OrthoDB" id="6064917at2"/>
<dbReference type="InterPro" id="IPR058502">
    <property type="entry name" value="PLL-like_beta-prop"/>
</dbReference>
<feature type="signal peptide" evidence="2">
    <location>
        <begin position="1"/>
        <end position="23"/>
    </location>
</feature>
<sequence>MRRALTAVLVAALVSIGWTTPEAADLYMQVVAHEDDDLLFMNPDIDLTISTRTPTVTVFVTAGQITGAGSTDEERARNRQRGIQDAYARMAGVPDVNPGGQEEWAGGLVTVAGRQAERYVLVGRTDVQLVFLNLRDGQLGAVRDGGVTDRTVIPAGGLVTQSYSYDRAAVVTALADLMRAYRPTLVRAQDPLPDARYDVDHSDHVAAARFTDDAVRSYGGQPAQVNYRDYNNTSVPNNLSSSTVARKSSIFDQYLRYDGNTGLRRYLVGMNYRWPRGTAWAGRNADGRPQVFVVRGGVPYAYWQTPSGPWAGPGGLADAGGPLAQALAVASNPDGTMEVFARRQSDHHLLSLRQNAPNGGWSGPWTDLGNPNSALGNADQVGLPAVAANADGRLQVFVKNGGGGVSTKYRTATGWSDWVDLFGTDVQDGLSAVRTPQGRIELFASTRSRLLRWYQQQPNGGFTRDETLPSAVPASPPSAALSQDGRVEVLYRRADTEEVVVTVQTAGGWQAAPVLLGGHGGVGQQAVVTAPPGADARIVVFQRNGGTGVSMTMQRGPNAGYGAWTDLGGVIVDYPAAVLDARGAVVVATVGTDGAVYIRTQAAAGASSPFGAWQRL</sequence>
<protein>
    <recommendedName>
        <fullName evidence="3">PLL-like beta propeller domain-containing protein</fullName>
    </recommendedName>
</protein>
<dbReference type="KEGG" id="ssyi:EKG83_17065"/>
<name>A0A5Q0GY77_SACSY</name>
<dbReference type="SUPFAM" id="SSF102588">
    <property type="entry name" value="LmbE-like"/>
    <property type="match status" value="1"/>
</dbReference>